<feature type="compositionally biased region" description="Polar residues" evidence="1">
    <location>
        <begin position="327"/>
        <end position="342"/>
    </location>
</feature>
<feature type="domain" description="Oxidoreductase-like" evidence="2">
    <location>
        <begin position="88"/>
        <end position="131"/>
    </location>
</feature>
<evidence type="ECO:0000313" key="4">
    <source>
        <dbReference type="Proteomes" id="UP000815677"/>
    </source>
</evidence>
<gene>
    <name evidence="3" type="ORF">MCHLO_16561</name>
</gene>
<feature type="region of interest" description="Disordered" evidence="1">
    <location>
        <begin position="295"/>
        <end position="343"/>
    </location>
</feature>
<dbReference type="Proteomes" id="UP000815677">
    <property type="component" value="Unassembled WGS sequence"/>
</dbReference>
<evidence type="ECO:0000259" key="2">
    <source>
        <dbReference type="Pfam" id="PF09791"/>
    </source>
</evidence>
<feature type="region of interest" description="Disordered" evidence="1">
    <location>
        <begin position="357"/>
        <end position="381"/>
    </location>
</feature>
<evidence type="ECO:0000256" key="1">
    <source>
        <dbReference type="SAM" id="MobiDB-lite"/>
    </source>
</evidence>
<name>A0ABQ0MAL4_MYCCL</name>
<reference evidence="3" key="1">
    <citation type="submission" date="2014-09" db="EMBL/GenBank/DDBJ databases">
        <title>Genome sequence of the luminous mushroom Mycena chlorophos for searching fungal bioluminescence genes.</title>
        <authorList>
            <person name="Tanaka Y."/>
            <person name="Kasuga D."/>
            <person name="Oba Y."/>
            <person name="Hase S."/>
            <person name="Sato K."/>
            <person name="Oba Y."/>
            <person name="Sakakibara Y."/>
        </authorList>
    </citation>
    <scope>NUCLEOTIDE SEQUENCE</scope>
</reference>
<feature type="compositionally biased region" description="Basic and acidic residues" evidence="1">
    <location>
        <begin position="301"/>
        <end position="325"/>
    </location>
</feature>
<evidence type="ECO:0000313" key="3">
    <source>
        <dbReference type="EMBL" id="GAT60425.1"/>
    </source>
</evidence>
<organism evidence="3 4">
    <name type="scientific">Mycena chlorophos</name>
    <name type="common">Agaric fungus</name>
    <name type="synonym">Agaricus chlorophos</name>
    <dbReference type="NCBI Taxonomy" id="658473"/>
    <lineage>
        <taxon>Eukaryota</taxon>
        <taxon>Fungi</taxon>
        <taxon>Dikarya</taxon>
        <taxon>Basidiomycota</taxon>
        <taxon>Agaricomycotina</taxon>
        <taxon>Agaricomycetes</taxon>
        <taxon>Agaricomycetidae</taxon>
        <taxon>Agaricales</taxon>
        <taxon>Marasmiineae</taxon>
        <taxon>Mycenaceae</taxon>
        <taxon>Mycena</taxon>
    </lineage>
</organism>
<accession>A0ABQ0MAL4</accession>
<keyword evidence="4" id="KW-1185">Reference proteome</keyword>
<dbReference type="InterPro" id="IPR019180">
    <property type="entry name" value="Oxidoreductase-like_N"/>
</dbReference>
<dbReference type="Pfam" id="PF09791">
    <property type="entry name" value="Oxidored-like"/>
    <property type="match status" value="1"/>
</dbReference>
<dbReference type="EMBL" id="DF849943">
    <property type="protein sequence ID" value="GAT60425.1"/>
    <property type="molecule type" value="Genomic_DNA"/>
</dbReference>
<protein>
    <recommendedName>
        <fullName evidence="2">Oxidoreductase-like domain-containing protein</fullName>
    </recommendedName>
</protein>
<sequence length="480" mass="52263">MFSNLVFLPPRTQAHSKLFSSLVEATNNVPAALKRPTRGGQNLGKRYRRLEQSLRGKAALQKVEKGTGVSSESFPVESRRAGPRVVYFRGLEVPREPKPPASDECCMSGCAICVYDLYEEAQESYRVALATFRDALTAEGVPPSEWPASTRWDGAVNISSTKGANTVVRDAFEELERALAAKSSSNSVPLVTAQFVNIPRIHPYRRVRPQAQPHKARPSSQNPVAKIDLEYKTHLGGHRRHWSAQETSYVDEPRLEPCSLATLPDATELTVVDQVQKKANKDECGVPRHKEMDSIDNSIVIRERSELGGTNDKETNDRVADELERSASASDTGPGETANSGEKAQVDVVDCGSQLPAEKLAGSQPRDLVPANTKTPQEDASVVEPSDVDWIDFHIYVVTTQCPPSLSASVFALIATPKKRTNAVESGSKRGEQAVRCKILGWTAETETEAGDRTAVSFATPVCMVSPSPSQVPISGFVGR</sequence>
<proteinExistence type="predicted"/>